<dbReference type="InterPro" id="IPR020751">
    <property type="entry name" value="aa-tRNA-synth_I_codon-bd_sub2"/>
</dbReference>
<dbReference type="NCBIfam" id="TIGR00464">
    <property type="entry name" value="gltX_bact"/>
    <property type="match status" value="1"/>
</dbReference>
<dbReference type="GO" id="GO:0006424">
    <property type="term" value="P:glutamyl-tRNA aminoacylation"/>
    <property type="evidence" value="ECO:0007669"/>
    <property type="project" value="UniProtKB-UniRule"/>
</dbReference>
<dbReference type="SUPFAM" id="SSF48163">
    <property type="entry name" value="An anticodon-binding domain of class I aminoacyl-tRNA synthetases"/>
    <property type="match status" value="1"/>
</dbReference>
<dbReference type="InterPro" id="IPR014729">
    <property type="entry name" value="Rossmann-like_a/b/a_fold"/>
</dbReference>
<dbReference type="PANTHER" id="PTHR43311:SF2">
    <property type="entry name" value="GLUTAMATE--TRNA LIGASE, MITOCHONDRIAL-RELATED"/>
    <property type="match status" value="1"/>
</dbReference>
<dbReference type="InterPro" id="IPR020058">
    <property type="entry name" value="Glu/Gln-tRNA-synth_Ib_cat-dom"/>
</dbReference>
<protein>
    <recommendedName>
        <fullName evidence="10">Glutamate--tRNA ligase</fullName>
        <ecNumber evidence="10">6.1.1.17</ecNumber>
    </recommendedName>
    <alternativeName>
        <fullName evidence="10">Glutamyl-tRNA synthetase</fullName>
        <shortName evidence="10">GluRS</shortName>
    </alternativeName>
</protein>
<dbReference type="PROSITE" id="PS00178">
    <property type="entry name" value="AA_TRNA_LIGASE_I"/>
    <property type="match status" value="1"/>
</dbReference>
<comment type="caution">
    <text evidence="13">The sequence shown here is derived from an EMBL/GenBank/DDBJ whole genome shotgun (WGS) entry which is preliminary data.</text>
</comment>
<dbReference type="InterPro" id="IPR049940">
    <property type="entry name" value="GluQ/Sye"/>
</dbReference>
<dbReference type="AlphaFoldDB" id="A0A372IJ69"/>
<dbReference type="InterPro" id="IPR008925">
    <property type="entry name" value="aa_tRNA-synth_I_cd-bd_sf"/>
</dbReference>
<evidence type="ECO:0000256" key="5">
    <source>
        <dbReference type="ARBA" id="ARBA00022598"/>
    </source>
</evidence>
<dbReference type="InterPro" id="IPR045462">
    <property type="entry name" value="aa-tRNA-synth_I_cd-bd"/>
</dbReference>
<evidence type="ECO:0000256" key="4">
    <source>
        <dbReference type="ARBA" id="ARBA00022490"/>
    </source>
</evidence>
<dbReference type="Pfam" id="PF19269">
    <property type="entry name" value="Anticodon_2"/>
    <property type="match status" value="1"/>
</dbReference>
<keyword evidence="6 10" id="KW-0547">Nucleotide-binding</keyword>
<evidence type="ECO:0000256" key="9">
    <source>
        <dbReference type="ARBA" id="ARBA00023146"/>
    </source>
</evidence>
<dbReference type="Gene3D" id="1.10.10.350">
    <property type="match status" value="1"/>
</dbReference>
<dbReference type="EC" id="6.1.1.17" evidence="10"/>
<evidence type="ECO:0000256" key="8">
    <source>
        <dbReference type="ARBA" id="ARBA00022917"/>
    </source>
</evidence>
<name>A0A372IJ69_9BACT</name>
<dbReference type="InterPro" id="IPR004527">
    <property type="entry name" value="Glu-tRNA-ligase_bac/mito"/>
</dbReference>
<gene>
    <name evidence="10" type="primary">gltX</name>
    <name evidence="13" type="ORF">D0Y96_19475</name>
</gene>
<keyword evidence="9 10" id="KW-0030">Aminoacyl-tRNA synthetase</keyword>
<sequence length="482" mass="53784">MNPGKSPRVRFAPSPTGYLHVGGARTALFNWLFARRFGGTFILRIEDTDFERSSEAMVEGILEGMRWIGLDWDEGPFFQSRRLDLYTQTAERLIAGGHAYYCFCTKEELEQRRAEATAAGRPPMYDRRCRKIARETAAQRRSAGEPCAVRFAVPEGGSTGFDDAVFGRVEFSNAEIEDFVLLRSDGIPTYHLSVVADDLDMELTHIIRGADHISNTPKQVLQYAALGAEMPVFAHVPLILGPDKTRLSKRHGATSVIAYKDMGIVPEAFRNFLALLGWSPGTAHKDREIFSSDELKQLFSLDGISKSNAVFDNDKLAWFNTEYIRAYSSDKLLPLVEEEWRRAEFHPARPHDEILSLIDLLKPRARNLKDFGGPFRAYFGDDFEYDPAAVTKFLKDAAVRALLVELAERYYTAAEFTEASTEQVLRGFAEEKGVKAGALINGARVALTGQAVAPSLFAVMTALGRERVVRRLRDTGGIPGDV</sequence>
<comment type="catalytic activity">
    <reaction evidence="10">
        <text>tRNA(Glu) + L-glutamate + ATP = L-glutamyl-tRNA(Glu) + AMP + diphosphate</text>
        <dbReference type="Rhea" id="RHEA:23540"/>
        <dbReference type="Rhea" id="RHEA-COMP:9663"/>
        <dbReference type="Rhea" id="RHEA-COMP:9680"/>
        <dbReference type="ChEBI" id="CHEBI:29985"/>
        <dbReference type="ChEBI" id="CHEBI:30616"/>
        <dbReference type="ChEBI" id="CHEBI:33019"/>
        <dbReference type="ChEBI" id="CHEBI:78442"/>
        <dbReference type="ChEBI" id="CHEBI:78520"/>
        <dbReference type="ChEBI" id="CHEBI:456215"/>
        <dbReference type="EC" id="6.1.1.17"/>
    </reaction>
</comment>
<keyword evidence="4 10" id="KW-0963">Cytoplasm</keyword>
<evidence type="ECO:0000259" key="11">
    <source>
        <dbReference type="Pfam" id="PF00749"/>
    </source>
</evidence>
<accession>A0A372IJ69</accession>
<comment type="subunit">
    <text evidence="3 10">Monomer.</text>
</comment>
<keyword evidence="14" id="KW-1185">Reference proteome</keyword>
<comment type="caution">
    <text evidence="10">Lacks conserved residue(s) required for the propagation of feature annotation.</text>
</comment>
<evidence type="ECO:0000256" key="2">
    <source>
        <dbReference type="ARBA" id="ARBA00007894"/>
    </source>
</evidence>
<dbReference type="GO" id="GO:0004818">
    <property type="term" value="F:glutamate-tRNA ligase activity"/>
    <property type="evidence" value="ECO:0007669"/>
    <property type="project" value="UniProtKB-UniRule"/>
</dbReference>
<dbReference type="InterPro" id="IPR033910">
    <property type="entry name" value="GluRS_core"/>
</dbReference>
<dbReference type="PANTHER" id="PTHR43311">
    <property type="entry name" value="GLUTAMATE--TRNA LIGASE"/>
    <property type="match status" value="1"/>
</dbReference>
<dbReference type="HAMAP" id="MF_00022">
    <property type="entry name" value="Glu_tRNA_synth_type1"/>
    <property type="match status" value="1"/>
</dbReference>
<feature type="domain" description="Glutamyl/glutaminyl-tRNA synthetase class Ib catalytic" evidence="11">
    <location>
        <begin position="8"/>
        <end position="318"/>
    </location>
</feature>
<dbReference type="PRINTS" id="PR00987">
    <property type="entry name" value="TRNASYNTHGLU"/>
</dbReference>
<evidence type="ECO:0000256" key="10">
    <source>
        <dbReference type="HAMAP-Rule" id="MF_00022"/>
    </source>
</evidence>
<feature type="domain" description="Aminoacyl-tRNA synthetase class I anticodon-binding" evidence="12">
    <location>
        <begin position="349"/>
        <end position="474"/>
    </location>
</feature>
<evidence type="ECO:0000313" key="14">
    <source>
        <dbReference type="Proteomes" id="UP000264702"/>
    </source>
</evidence>
<evidence type="ECO:0000256" key="3">
    <source>
        <dbReference type="ARBA" id="ARBA00011245"/>
    </source>
</evidence>
<dbReference type="Gene3D" id="3.40.50.620">
    <property type="entry name" value="HUPs"/>
    <property type="match status" value="1"/>
</dbReference>
<evidence type="ECO:0000313" key="13">
    <source>
        <dbReference type="EMBL" id="RFU14986.1"/>
    </source>
</evidence>
<evidence type="ECO:0000256" key="6">
    <source>
        <dbReference type="ARBA" id="ARBA00022741"/>
    </source>
</evidence>
<dbReference type="Proteomes" id="UP000264702">
    <property type="component" value="Unassembled WGS sequence"/>
</dbReference>
<dbReference type="SUPFAM" id="SSF52374">
    <property type="entry name" value="Nucleotidylyl transferase"/>
    <property type="match status" value="1"/>
</dbReference>
<keyword evidence="7 10" id="KW-0067">ATP-binding</keyword>
<proteinExistence type="inferred from homology"/>
<dbReference type="FunFam" id="3.40.50.620:FF:000007">
    <property type="entry name" value="Glutamate--tRNA ligase"/>
    <property type="match status" value="1"/>
</dbReference>
<evidence type="ECO:0000256" key="7">
    <source>
        <dbReference type="ARBA" id="ARBA00022840"/>
    </source>
</evidence>
<dbReference type="Pfam" id="PF00749">
    <property type="entry name" value="tRNA-synt_1c"/>
    <property type="match status" value="1"/>
</dbReference>
<dbReference type="EMBL" id="QVQT01000008">
    <property type="protein sequence ID" value="RFU14986.1"/>
    <property type="molecule type" value="Genomic_DNA"/>
</dbReference>
<reference evidence="13 14" key="1">
    <citation type="submission" date="2018-08" db="EMBL/GenBank/DDBJ databases">
        <title>Acidipila sp. 4G-K13, an acidobacterium isolated from forest soil.</title>
        <authorList>
            <person name="Gao Z.-H."/>
            <person name="Qiu L.-H."/>
        </authorList>
    </citation>
    <scope>NUCLEOTIDE SEQUENCE [LARGE SCALE GENOMIC DNA]</scope>
    <source>
        <strain evidence="13 14">4G-K13</strain>
    </source>
</reference>
<comment type="function">
    <text evidence="10">Catalyzes the attachment of glutamate to tRNA(Glu) in a two-step reaction: glutamate is first activated by ATP to form Glu-AMP and then transferred to the acceptor end of tRNA(Glu).</text>
</comment>
<dbReference type="OrthoDB" id="9807503at2"/>
<keyword evidence="8 10" id="KW-0648">Protein biosynthesis</keyword>
<feature type="binding site" evidence="10">
    <location>
        <position position="249"/>
    </location>
    <ligand>
        <name>ATP</name>
        <dbReference type="ChEBI" id="CHEBI:30616"/>
    </ligand>
</feature>
<keyword evidence="5 10" id="KW-0436">Ligase</keyword>
<comment type="subcellular location">
    <subcellularLocation>
        <location evidence="1 10">Cytoplasm</location>
    </subcellularLocation>
</comment>
<dbReference type="CDD" id="cd00808">
    <property type="entry name" value="GluRS_core"/>
    <property type="match status" value="1"/>
</dbReference>
<dbReference type="GO" id="GO:0005524">
    <property type="term" value="F:ATP binding"/>
    <property type="evidence" value="ECO:0007669"/>
    <property type="project" value="UniProtKB-UniRule"/>
</dbReference>
<dbReference type="InterPro" id="IPR000924">
    <property type="entry name" value="Glu/Gln-tRNA-synth"/>
</dbReference>
<evidence type="ECO:0000256" key="1">
    <source>
        <dbReference type="ARBA" id="ARBA00004496"/>
    </source>
</evidence>
<comment type="similarity">
    <text evidence="2 10">Belongs to the class-I aminoacyl-tRNA synthetase family. Glutamate--tRNA ligase type 1 subfamily.</text>
</comment>
<dbReference type="GO" id="GO:0005829">
    <property type="term" value="C:cytosol"/>
    <property type="evidence" value="ECO:0007669"/>
    <property type="project" value="TreeGrafter"/>
</dbReference>
<feature type="short sequence motif" description="'KMSKS' region" evidence="10">
    <location>
        <begin position="246"/>
        <end position="250"/>
    </location>
</feature>
<dbReference type="InterPro" id="IPR001412">
    <property type="entry name" value="aa-tRNA-synth_I_CS"/>
</dbReference>
<dbReference type="GO" id="GO:0000049">
    <property type="term" value="F:tRNA binding"/>
    <property type="evidence" value="ECO:0007669"/>
    <property type="project" value="InterPro"/>
</dbReference>
<evidence type="ECO:0000259" key="12">
    <source>
        <dbReference type="Pfam" id="PF19269"/>
    </source>
</evidence>
<organism evidence="13 14">
    <name type="scientific">Paracidobacterium acidisoli</name>
    <dbReference type="NCBI Taxonomy" id="2303751"/>
    <lineage>
        <taxon>Bacteria</taxon>
        <taxon>Pseudomonadati</taxon>
        <taxon>Acidobacteriota</taxon>
        <taxon>Terriglobia</taxon>
        <taxon>Terriglobales</taxon>
        <taxon>Acidobacteriaceae</taxon>
        <taxon>Paracidobacterium</taxon>
    </lineage>
</organism>
<feature type="short sequence motif" description="'HIGH' region" evidence="10">
    <location>
        <begin position="13"/>
        <end position="23"/>
    </location>
</feature>
<dbReference type="GO" id="GO:0008270">
    <property type="term" value="F:zinc ion binding"/>
    <property type="evidence" value="ECO:0007669"/>
    <property type="project" value="InterPro"/>
</dbReference>